<evidence type="ECO:0000256" key="4">
    <source>
        <dbReference type="ARBA" id="ARBA00023109"/>
    </source>
</evidence>
<dbReference type="GO" id="GO:0006260">
    <property type="term" value="P:DNA replication"/>
    <property type="evidence" value="ECO:0007669"/>
    <property type="project" value="UniProtKB-KW"/>
</dbReference>
<feature type="compositionally biased region" description="Basic and acidic residues" evidence="7">
    <location>
        <begin position="359"/>
        <end position="370"/>
    </location>
</feature>
<evidence type="ECO:0000256" key="7">
    <source>
        <dbReference type="SAM" id="MobiDB-lite"/>
    </source>
</evidence>
<organism evidence="8">
    <name type="scientific">Bovine adenovirus 7</name>
    <name type="common">BAdV-7</name>
    <dbReference type="NCBI Taxonomy" id="10511"/>
    <lineage>
        <taxon>Viruses</taxon>
        <taxon>Varidnaviria</taxon>
        <taxon>Bamfordvirae</taxon>
        <taxon>Preplasmiviricota</taxon>
        <taxon>Polisuviricotina</taxon>
        <taxon>Pharingeaviricetes</taxon>
        <taxon>Rowavirales</taxon>
        <taxon>Adenoviridae</taxon>
        <taxon>Barthadenovirus</taxon>
        <taxon>Barthadenovirus bosseptimum</taxon>
        <taxon>Bovine adenovirus F</taxon>
    </lineage>
</organism>
<evidence type="ECO:0000256" key="6">
    <source>
        <dbReference type="ARBA" id="ARBA00023125"/>
    </source>
</evidence>
<reference evidence="8" key="1">
    <citation type="submission" date="2020-12" db="EMBL/GenBank/DDBJ databases">
        <title>Complete genome sequence of bovine adenovirus type 7 strain Fukuroi.</title>
        <authorList>
            <person name="Kumagai A."/>
            <person name="Hatama S."/>
        </authorList>
    </citation>
    <scope>NUCLEOTIDE SEQUENCE [LARGE SCALE GENOMIC DNA]</scope>
    <source>
        <strain evidence="8">Fukuroi</strain>
    </source>
</reference>
<organismHost>
    <name type="scientific">Bos taurus</name>
    <name type="common">Bovine</name>
    <dbReference type="NCBI Taxonomy" id="9913"/>
</organismHost>
<evidence type="ECO:0000256" key="1">
    <source>
        <dbReference type="ARBA" id="ARBA00022553"/>
    </source>
</evidence>
<dbReference type="Pfam" id="PF02459">
    <property type="entry name" value="Adeno_terminal"/>
    <property type="match status" value="1"/>
</dbReference>
<keyword evidence="2" id="KW-1048">Host nucleus</keyword>
<dbReference type="GO" id="GO:0039693">
    <property type="term" value="P:viral DNA genome replication"/>
    <property type="evidence" value="ECO:0007669"/>
    <property type="project" value="UniProtKB-KW"/>
</dbReference>
<feature type="region of interest" description="Disordered" evidence="7">
    <location>
        <begin position="339"/>
        <end position="370"/>
    </location>
</feature>
<keyword evidence="1" id="KW-0597">Phosphoprotein</keyword>
<keyword evidence="3" id="KW-0235">DNA replication</keyword>
<evidence type="ECO:0000313" key="8">
    <source>
        <dbReference type="EMBL" id="BCO10922.1"/>
    </source>
</evidence>
<evidence type="ECO:0000256" key="5">
    <source>
        <dbReference type="ARBA" id="ARBA00023124"/>
    </source>
</evidence>
<protein>
    <submittedName>
        <fullName evidence="8">PTP protein</fullName>
    </submittedName>
</protein>
<gene>
    <name evidence="8" type="primary">pTP</name>
</gene>
<sequence length="595" mass="70193">MTARQIQQWQQLTGQSQHTLRYMRLTVDLNQPSIFRTSISTERGIKWASRYFDYPVCQLLDLRPRGPVTSNFPFDGEPPPNLLLGYFYLANILNQYLFDQRTYSRITYKLHFSPIAFQRRMIWQILTDCSYSINTGSYSRALQGLRNFNETISQIQNAVLMDRIYGSLQTPEMQGFGAAIHAQERNRIFQAREPYEAFSMLYRMHNLEERDILLINCLCKIRKALCNFLVLSKNENCNCILDLPFSYDWLSEFIETFCQFSPSSTENQSNFRELATVLTLGKPGMRGGALTLRSGTRVGLPFRLRPRENYRAVTESLRRNRGHIIRRFIDNLPIRRRRRETSEEPQITPEISETEEDYASDREPSSSDLSRTEFNDEVIAVIVDLIQNLEDELTLEARRSVFFNYGTEFFQLLIRYYNENRLTEDFVERWLIYFFILEHIASTLYYLHSQFIRVRVASRNIGIQFAQIILRGRNNEGQEVFTRVWSNRDREAFRQLYERILRDFLGIVEAAEHESLFASPEEREQLLQDIQYVENSGDVEEIIEQINANLQELESVEIAFRIKFSGIVAYSTNNNVLRSFERLRQSALDRWLQRP</sequence>
<keyword evidence="4" id="KW-1194">Viral DNA replication</keyword>
<evidence type="ECO:0000256" key="2">
    <source>
        <dbReference type="ARBA" id="ARBA00022562"/>
    </source>
</evidence>
<keyword evidence="6" id="KW-0238">DNA-binding</keyword>
<keyword evidence="5" id="KW-0190">Covalent protein-DNA linkage</keyword>
<accession>A0A7R7IYV6</accession>
<dbReference type="GO" id="GO:0003677">
    <property type="term" value="F:DNA binding"/>
    <property type="evidence" value="ECO:0007669"/>
    <property type="project" value="UniProtKB-KW"/>
</dbReference>
<proteinExistence type="predicted"/>
<name>A0A7R7IYV6_ADEB7</name>
<evidence type="ECO:0000313" key="9">
    <source>
        <dbReference type="Proteomes" id="UP000595620"/>
    </source>
</evidence>
<dbReference type="EMBL" id="LC597488">
    <property type="protein sequence ID" value="BCO10922.1"/>
    <property type="molecule type" value="Genomic_DNA"/>
</dbReference>
<dbReference type="Proteomes" id="UP000595620">
    <property type="component" value="Segment"/>
</dbReference>
<dbReference type="InterPro" id="IPR003391">
    <property type="entry name" value="Adeno_preterminal"/>
</dbReference>
<evidence type="ECO:0000256" key="3">
    <source>
        <dbReference type="ARBA" id="ARBA00022705"/>
    </source>
</evidence>
<keyword evidence="9" id="KW-1185">Reference proteome</keyword>